<dbReference type="GO" id="GO:0009435">
    <property type="term" value="P:NAD+ biosynthetic process"/>
    <property type="evidence" value="ECO:0007669"/>
    <property type="project" value="UniProtKB-UniRule"/>
</dbReference>
<feature type="binding site" description="in other chain" evidence="8">
    <location>
        <position position="180"/>
    </location>
    <ligand>
        <name>deamido-NAD(+)</name>
        <dbReference type="ChEBI" id="CHEBI:58437"/>
        <note>ligand shared between two neighboring subunits</note>
    </ligand>
</feature>
<keyword evidence="5 8" id="KW-0067">ATP-binding</keyword>
<accession>A0A517RL82</accession>
<keyword evidence="13" id="KW-1185">Reference proteome</keyword>
<keyword evidence="2 8" id="KW-0436">Ligase</keyword>
<dbReference type="Pfam" id="PF02540">
    <property type="entry name" value="NAD_synthase"/>
    <property type="match status" value="2"/>
</dbReference>
<evidence type="ECO:0000313" key="12">
    <source>
        <dbReference type="EMBL" id="QDT44599.1"/>
    </source>
</evidence>
<evidence type="ECO:0000256" key="10">
    <source>
        <dbReference type="RuleBase" id="RU003812"/>
    </source>
</evidence>
<dbReference type="Gene3D" id="3.40.50.620">
    <property type="entry name" value="HUPs"/>
    <property type="match status" value="1"/>
</dbReference>
<dbReference type="GO" id="GO:0003952">
    <property type="term" value="F:NAD+ synthase (glutamine-hydrolyzing) activity"/>
    <property type="evidence" value="ECO:0007669"/>
    <property type="project" value="InterPro"/>
</dbReference>
<evidence type="ECO:0000256" key="4">
    <source>
        <dbReference type="ARBA" id="ARBA00022741"/>
    </source>
</evidence>
<evidence type="ECO:0000256" key="9">
    <source>
        <dbReference type="RuleBase" id="RU003811"/>
    </source>
</evidence>
<comment type="similarity">
    <text evidence="1 8 9">Belongs to the NAD synthetase family.</text>
</comment>
<feature type="binding site" evidence="8">
    <location>
        <position position="200"/>
    </location>
    <ligand>
        <name>ATP</name>
        <dbReference type="ChEBI" id="CHEBI:30616"/>
    </ligand>
</feature>
<dbReference type="EC" id="6.3.1.5" evidence="8 10"/>
<dbReference type="SUPFAM" id="SSF52402">
    <property type="entry name" value="Adenine nucleotide alpha hydrolases-like"/>
    <property type="match status" value="1"/>
</dbReference>
<dbReference type="PANTHER" id="PTHR23090:SF9">
    <property type="entry name" value="GLUTAMINE-DEPENDENT NAD(+) SYNTHETASE"/>
    <property type="match status" value="1"/>
</dbReference>
<dbReference type="CDD" id="cd00553">
    <property type="entry name" value="NAD_synthase"/>
    <property type="match status" value="1"/>
</dbReference>
<feature type="binding site" evidence="8">
    <location>
        <position position="50"/>
    </location>
    <ligand>
        <name>Mg(2+)</name>
        <dbReference type="ChEBI" id="CHEBI:18420"/>
    </ligand>
</feature>
<dbReference type="KEGG" id="gaz:Pan241w_47120"/>
<dbReference type="GO" id="GO:0004359">
    <property type="term" value="F:glutaminase activity"/>
    <property type="evidence" value="ECO:0007669"/>
    <property type="project" value="InterPro"/>
</dbReference>
<dbReference type="NCBIfam" id="NF002048">
    <property type="entry name" value="PRK00876.1"/>
    <property type="match status" value="1"/>
</dbReference>
<comment type="subunit">
    <text evidence="8">Homodimer.</text>
</comment>
<evidence type="ECO:0000256" key="8">
    <source>
        <dbReference type="HAMAP-Rule" id="MF_00193"/>
    </source>
</evidence>
<comment type="function">
    <text evidence="8">Catalyzes the ATP-dependent amidation of deamido-NAD to form NAD. Uses ammonia as a nitrogen source.</text>
</comment>
<comment type="pathway">
    <text evidence="8">Cofactor biosynthesis; NAD(+) biosynthesis; NAD(+) from deamido-NAD(+) (ammonia route): step 1/1.</text>
</comment>
<dbReference type="EMBL" id="CP036269">
    <property type="protein sequence ID" value="QDT44599.1"/>
    <property type="molecule type" value="Genomic_DNA"/>
</dbReference>
<dbReference type="GO" id="GO:0008795">
    <property type="term" value="F:NAD+ synthase activity"/>
    <property type="evidence" value="ECO:0007669"/>
    <property type="project" value="UniProtKB-UniRule"/>
</dbReference>
<organism evidence="12 13">
    <name type="scientific">Gimesia alba</name>
    <dbReference type="NCBI Taxonomy" id="2527973"/>
    <lineage>
        <taxon>Bacteria</taxon>
        <taxon>Pseudomonadati</taxon>
        <taxon>Planctomycetota</taxon>
        <taxon>Planctomycetia</taxon>
        <taxon>Planctomycetales</taxon>
        <taxon>Planctomycetaceae</taxon>
        <taxon>Gimesia</taxon>
    </lineage>
</organism>
<feature type="binding site" evidence="8">
    <location>
        <position position="251"/>
    </location>
    <ligand>
        <name>ATP</name>
        <dbReference type="ChEBI" id="CHEBI:30616"/>
    </ligand>
</feature>
<comment type="caution">
    <text evidence="8">Lacks conserved residue(s) required for the propagation of feature annotation.</text>
</comment>
<feature type="binding site" description="in other chain" evidence="8">
    <location>
        <position position="213"/>
    </location>
    <ligand>
        <name>deamido-NAD(+)</name>
        <dbReference type="ChEBI" id="CHEBI:58437"/>
        <note>ligand shared between two neighboring subunits</note>
    </ligand>
</feature>
<evidence type="ECO:0000256" key="6">
    <source>
        <dbReference type="ARBA" id="ARBA00022842"/>
    </source>
</evidence>
<dbReference type="OrthoDB" id="9803818at2"/>
<sequence length="333" mass="37251">MITQTKAFSPELLNLDCAAETDRIVKWMQETVRKTMRKKGAVLGLSGGIDSSVVTALCVRAFGADRVLGIMMPEHDTKDESLTYGQLLADHFNVEAIVENISPMLQGAGCYERRDAAIKQVIPEYQPNWKSKIVLPNLLKEGGYRVFSVVVQTPSGEFIKKRLPLSAYQTIVAATNFKQRCRKMMEYYHADRLNYAVPGTPNRLEYDQGFFVKNGDGAADLKPIAHLYKSQVYQLAAYLDVPEVIRMRPPTTDTYSLEQSQEEFFFAVSYDKLDCCLYGLNNGFPAADVAAGIGLPSEQVELVYGDIESKRKAARYLHMPPQLIDSVSKHAEA</sequence>
<evidence type="ECO:0000256" key="3">
    <source>
        <dbReference type="ARBA" id="ARBA00022723"/>
    </source>
</evidence>
<dbReference type="GO" id="GO:0005524">
    <property type="term" value="F:ATP binding"/>
    <property type="evidence" value="ECO:0007669"/>
    <property type="project" value="UniProtKB-UniRule"/>
</dbReference>
<evidence type="ECO:0000259" key="11">
    <source>
        <dbReference type="Pfam" id="PF02540"/>
    </source>
</evidence>
<evidence type="ECO:0000256" key="7">
    <source>
        <dbReference type="ARBA" id="ARBA00023027"/>
    </source>
</evidence>
<name>A0A517RL82_9PLAN</name>
<feature type="domain" description="NAD/GMP synthase" evidence="11">
    <location>
        <begin position="170"/>
        <end position="307"/>
    </location>
</feature>
<protein>
    <recommendedName>
        <fullName evidence="8 10">NH(3)-dependent NAD(+) synthetase</fullName>
        <ecNumber evidence="8 10">6.3.1.5</ecNumber>
    </recommendedName>
</protein>
<gene>
    <name evidence="12" type="primary">nadE_3</name>
    <name evidence="8" type="synonym">nadE</name>
    <name evidence="12" type="ORF">Pan241w_47120</name>
</gene>
<keyword evidence="3 8" id="KW-0479">Metal-binding</keyword>
<dbReference type="RefSeq" id="WP_145220189.1">
    <property type="nucleotide sequence ID" value="NZ_CP036269.1"/>
</dbReference>
<proteinExistence type="inferred from homology"/>
<evidence type="ECO:0000256" key="2">
    <source>
        <dbReference type="ARBA" id="ARBA00022598"/>
    </source>
</evidence>
<keyword evidence="6 8" id="KW-0460">Magnesium</keyword>
<dbReference type="InterPro" id="IPR022926">
    <property type="entry name" value="NH(3)-dep_NAD(+)_synth"/>
</dbReference>
<evidence type="ECO:0000256" key="5">
    <source>
        <dbReference type="ARBA" id="ARBA00022840"/>
    </source>
</evidence>
<dbReference type="AlphaFoldDB" id="A0A517RL82"/>
<feature type="binding site" evidence="8">
    <location>
        <position position="220"/>
    </location>
    <ligand>
        <name>deamido-NAD(+)</name>
        <dbReference type="ChEBI" id="CHEBI:58437"/>
        <note>ligand shared between two neighboring subunits</note>
    </ligand>
</feature>
<feature type="binding site" evidence="8">
    <location>
        <position position="229"/>
    </location>
    <ligand>
        <name>ATP</name>
        <dbReference type="ChEBI" id="CHEBI:30616"/>
    </ligand>
</feature>
<keyword evidence="7 8" id="KW-0520">NAD</keyword>
<dbReference type="GO" id="GO:0005737">
    <property type="term" value="C:cytoplasm"/>
    <property type="evidence" value="ECO:0007669"/>
    <property type="project" value="InterPro"/>
</dbReference>
<dbReference type="Proteomes" id="UP000317171">
    <property type="component" value="Chromosome"/>
</dbReference>
<dbReference type="InterPro" id="IPR022310">
    <property type="entry name" value="NAD/GMP_synthase"/>
</dbReference>
<comment type="catalytic activity">
    <reaction evidence="8 10">
        <text>deamido-NAD(+) + NH4(+) + ATP = AMP + diphosphate + NAD(+) + H(+)</text>
        <dbReference type="Rhea" id="RHEA:21188"/>
        <dbReference type="ChEBI" id="CHEBI:15378"/>
        <dbReference type="ChEBI" id="CHEBI:28938"/>
        <dbReference type="ChEBI" id="CHEBI:30616"/>
        <dbReference type="ChEBI" id="CHEBI:33019"/>
        <dbReference type="ChEBI" id="CHEBI:57540"/>
        <dbReference type="ChEBI" id="CHEBI:58437"/>
        <dbReference type="ChEBI" id="CHEBI:456215"/>
        <dbReference type="EC" id="6.3.1.5"/>
    </reaction>
</comment>
<dbReference type="HAMAP" id="MF_00193">
    <property type="entry name" value="NadE_ammonia_dep"/>
    <property type="match status" value="1"/>
</dbReference>
<evidence type="ECO:0000313" key="13">
    <source>
        <dbReference type="Proteomes" id="UP000317171"/>
    </source>
</evidence>
<dbReference type="PANTHER" id="PTHR23090">
    <property type="entry name" value="NH 3 /GLUTAMINE-DEPENDENT NAD + SYNTHETASE"/>
    <property type="match status" value="1"/>
</dbReference>
<dbReference type="UniPathway" id="UPA00253">
    <property type="reaction ID" value="UER00333"/>
</dbReference>
<feature type="domain" description="NAD/GMP synthase" evidence="11">
    <location>
        <begin position="22"/>
        <end position="106"/>
    </location>
</feature>
<feature type="binding site" evidence="8">
    <location>
        <position position="205"/>
    </location>
    <ligand>
        <name>Mg(2+)</name>
        <dbReference type="ChEBI" id="CHEBI:18420"/>
    </ligand>
</feature>
<reference evidence="12 13" key="1">
    <citation type="submission" date="2019-02" db="EMBL/GenBank/DDBJ databases">
        <title>Deep-cultivation of Planctomycetes and their phenomic and genomic characterization uncovers novel biology.</title>
        <authorList>
            <person name="Wiegand S."/>
            <person name="Jogler M."/>
            <person name="Boedeker C."/>
            <person name="Pinto D."/>
            <person name="Vollmers J."/>
            <person name="Rivas-Marin E."/>
            <person name="Kohn T."/>
            <person name="Peeters S.H."/>
            <person name="Heuer A."/>
            <person name="Rast P."/>
            <person name="Oberbeckmann S."/>
            <person name="Bunk B."/>
            <person name="Jeske O."/>
            <person name="Meyerdierks A."/>
            <person name="Storesund J.E."/>
            <person name="Kallscheuer N."/>
            <person name="Luecker S."/>
            <person name="Lage O.M."/>
            <person name="Pohl T."/>
            <person name="Merkel B.J."/>
            <person name="Hornburger P."/>
            <person name="Mueller R.-W."/>
            <person name="Bruemmer F."/>
            <person name="Labrenz M."/>
            <person name="Spormann A.M."/>
            <person name="Op den Camp H."/>
            <person name="Overmann J."/>
            <person name="Amann R."/>
            <person name="Jetten M.S.M."/>
            <person name="Mascher T."/>
            <person name="Medema M.H."/>
            <person name="Devos D.P."/>
            <person name="Kaster A.-K."/>
            <person name="Ovreas L."/>
            <person name="Rohde M."/>
            <person name="Galperin M.Y."/>
            <person name="Jogler C."/>
        </authorList>
    </citation>
    <scope>NUCLEOTIDE SEQUENCE [LARGE SCALE GENOMIC DNA]</scope>
    <source>
        <strain evidence="12 13">Pan241w</strain>
    </source>
</reference>
<dbReference type="NCBIfam" id="TIGR00552">
    <property type="entry name" value="nadE"/>
    <property type="match status" value="1"/>
</dbReference>
<dbReference type="InterPro" id="IPR014729">
    <property type="entry name" value="Rossmann-like_a/b/a_fold"/>
</dbReference>
<evidence type="ECO:0000256" key="1">
    <source>
        <dbReference type="ARBA" id="ARBA00005859"/>
    </source>
</evidence>
<feature type="binding site" evidence="8">
    <location>
        <begin position="44"/>
        <end position="51"/>
    </location>
    <ligand>
        <name>ATP</name>
        <dbReference type="ChEBI" id="CHEBI:30616"/>
    </ligand>
</feature>
<dbReference type="InterPro" id="IPR003694">
    <property type="entry name" value="NAD_synthase"/>
</dbReference>
<dbReference type="GO" id="GO:0046872">
    <property type="term" value="F:metal ion binding"/>
    <property type="evidence" value="ECO:0007669"/>
    <property type="project" value="UniProtKB-KW"/>
</dbReference>
<keyword evidence="4 8" id="KW-0547">Nucleotide-binding</keyword>